<keyword evidence="4" id="KW-1185">Reference proteome</keyword>
<dbReference type="InterPro" id="IPR011032">
    <property type="entry name" value="GroES-like_sf"/>
</dbReference>
<dbReference type="Pfam" id="PF08240">
    <property type="entry name" value="ADH_N"/>
    <property type="match status" value="1"/>
</dbReference>
<dbReference type="PANTHER" id="PTHR44154:SF1">
    <property type="entry name" value="QUINONE OXIDOREDUCTASE"/>
    <property type="match status" value="1"/>
</dbReference>
<organism evidence="3 4">
    <name type="scientific">Paractinoplanes ovalisporus</name>
    <dbReference type="NCBI Taxonomy" id="2810368"/>
    <lineage>
        <taxon>Bacteria</taxon>
        <taxon>Bacillati</taxon>
        <taxon>Actinomycetota</taxon>
        <taxon>Actinomycetes</taxon>
        <taxon>Micromonosporales</taxon>
        <taxon>Micromonosporaceae</taxon>
        <taxon>Paractinoplanes</taxon>
    </lineage>
</organism>
<proteinExistence type="predicted"/>
<dbReference type="SUPFAM" id="SSF50129">
    <property type="entry name" value="GroES-like"/>
    <property type="match status" value="1"/>
</dbReference>
<accession>A0ABS2ALI7</accession>
<dbReference type="InterPro" id="IPR013154">
    <property type="entry name" value="ADH-like_N"/>
</dbReference>
<feature type="domain" description="Enoyl reductase (ER)" evidence="2">
    <location>
        <begin position="10"/>
        <end position="303"/>
    </location>
</feature>
<dbReference type="SUPFAM" id="SSF51735">
    <property type="entry name" value="NAD(P)-binding Rossmann-fold domains"/>
    <property type="match status" value="1"/>
</dbReference>
<evidence type="ECO:0000313" key="3">
    <source>
        <dbReference type="EMBL" id="MBM2620700.1"/>
    </source>
</evidence>
<name>A0ABS2ALI7_9ACTN</name>
<dbReference type="Pfam" id="PF13602">
    <property type="entry name" value="ADH_zinc_N_2"/>
    <property type="match status" value="1"/>
</dbReference>
<dbReference type="PANTHER" id="PTHR44154">
    <property type="entry name" value="QUINONE OXIDOREDUCTASE"/>
    <property type="match status" value="1"/>
</dbReference>
<sequence length="308" mass="31078">MRALQFAEYGPPSVLRVADVPEPHAGPAEIRIRVRTSGVTPADAYVRSGRFREMIPLALPHVLGVDAAGIVDEIGPGVTGVRAGDEVFGMTDLARLGGANAEFAVLAAWAAKPAAMSWAEAGGAAANVETATRVLDLLGVGAGTHLLIEGAAGGVGTVAVQLAVARGARVTGTASERNHEFLVSLGATATTYGPGLADRVPGGADAVFDCAGSGSLAELVKLAGDAGRVVTIADFDAAAHGVHMSRSAGPGADPQALHGLTIAADLAGQGRFRVPVAAEWPLEQAARAHELCESGHARGKIVLTVSSE</sequence>
<dbReference type="CDD" id="cd05289">
    <property type="entry name" value="MDR_like_2"/>
    <property type="match status" value="1"/>
</dbReference>
<dbReference type="Gene3D" id="3.40.50.720">
    <property type="entry name" value="NAD(P)-binding Rossmann-like Domain"/>
    <property type="match status" value="1"/>
</dbReference>
<dbReference type="InterPro" id="IPR036291">
    <property type="entry name" value="NAD(P)-bd_dom_sf"/>
</dbReference>
<evidence type="ECO:0000259" key="2">
    <source>
        <dbReference type="SMART" id="SM00829"/>
    </source>
</evidence>
<dbReference type="EMBL" id="JAENHP010000016">
    <property type="protein sequence ID" value="MBM2620700.1"/>
    <property type="molecule type" value="Genomic_DNA"/>
</dbReference>
<evidence type="ECO:0000256" key="1">
    <source>
        <dbReference type="ARBA" id="ARBA00022857"/>
    </source>
</evidence>
<gene>
    <name evidence="3" type="ORF">JIG36_34890</name>
</gene>
<dbReference type="Gene3D" id="3.90.180.10">
    <property type="entry name" value="Medium-chain alcohol dehydrogenases, catalytic domain"/>
    <property type="match status" value="1"/>
</dbReference>
<keyword evidence="1" id="KW-0521">NADP</keyword>
<reference evidence="3 4" key="1">
    <citation type="submission" date="2021-01" db="EMBL/GenBank/DDBJ databases">
        <title>Actinoplanes sp. nov. LDG1-06 isolated from lichen.</title>
        <authorList>
            <person name="Saeng-In P."/>
            <person name="Phongsopitanun W."/>
            <person name="Kanchanasin P."/>
            <person name="Yuki M."/>
            <person name="Kudo T."/>
            <person name="Ohkuma M."/>
            <person name="Tanasupawat S."/>
        </authorList>
    </citation>
    <scope>NUCLEOTIDE SEQUENCE [LARGE SCALE GENOMIC DNA]</scope>
    <source>
        <strain evidence="3 4">LDG1-06</strain>
    </source>
</reference>
<dbReference type="SMART" id="SM00829">
    <property type="entry name" value="PKS_ER"/>
    <property type="match status" value="1"/>
</dbReference>
<dbReference type="InterPro" id="IPR051603">
    <property type="entry name" value="Zinc-ADH_QOR/CCCR"/>
</dbReference>
<dbReference type="InterPro" id="IPR020843">
    <property type="entry name" value="ER"/>
</dbReference>
<dbReference type="Proteomes" id="UP000632138">
    <property type="component" value="Unassembled WGS sequence"/>
</dbReference>
<evidence type="ECO:0000313" key="4">
    <source>
        <dbReference type="Proteomes" id="UP000632138"/>
    </source>
</evidence>
<protein>
    <submittedName>
        <fullName evidence="3">NADP-dependent oxidoreductase</fullName>
    </submittedName>
</protein>
<dbReference type="RefSeq" id="WP_203380686.1">
    <property type="nucleotide sequence ID" value="NZ_JAENHP010000016.1"/>
</dbReference>
<comment type="caution">
    <text evidence="3">The sequence shown here is derived from an EMBL/GenBank/DDBJ whole genome shotgun (WGS) entry which is preliminary data.</text>
</comment>